<dbReference type="CDD" id="cd06848">
    <property type="entry name" value="GCS_H"/>
    <property type="match status" value="1"/>
</dbReference>
<dbReference type="GO" id="GO:0005960">
    <property type="term" value="C:glycine cleavage complex"/>
    <property type="evidence" value="ECO:0007669"/>
    <property type="project" value="InterPro"/>
</dbReference>
<evidence type="ECO:0000313" key="7">
    <source>
        <dbReference type="Proteomes" id="UP000190837"/>
    </source>
</evidence>
<evidence type="ECO:0000259" key="5">
    <source>
        <dbReference type="PROSITE" id="PS50968"/>
    </source>
</evidence>
<comment type="subunit">
    <text evidence="3">The glycine cleavage system is composed of four proteins: P, T, L and H.</text>
</comment>
<proteinExistence type="inferred from homology"/>
<dbReference type="InterPro" id="IPR011053">
    <property type="entry name" value="Single_hybrid_motif"/>
</dbReference>
<dbReference type="Pfam" id="PF01597">
    <property type="entry name" value="GCV_H"/>
    <property type="match status" value="1"/>
</dbReference>
<dbReference type="InterPro" id="IPR002930">
    <property type="entry name" value="GCV_H"/>
</dbReference>
<dbReference type="InterPro" id="IPR000089">
    <property type="entry name" value="Biotin_lipoyl"/>
</dbReference>
<evidence type="ECO:0000256" key="4">
    <source>
        <dbReference type="PIRSR" id="PIRSR617453-50"/>
    </source>
</evidence>
<dbReference type="PROSITE" id="PS50968">
    <property type="entry name" value="BIOTINYL_LIPOYL"/>
    <property type="match status" value="1"/>
</dbReference>
<dbReference type="HAMAP" id="MF_00272">
    <property type="entry name" value="GcvH"/>
    <property type="match status" value="1"/>
</dbReference>
<dbReference type="GO" id="GO:0019464">
    <property type="term" value="P:glycine decarboxylation via glycine cleavage system"/>
    <property type="evidence" value="ECO:0007669"/>
    <property type="project" value="UniProtKB-UniRule"/>
</dbReference>
<name>A0A1C3H3U8_9GAMM</name>
<dbReference type="NCBIfam" id="NF002270">
    <property type="entry name" value="PRK01202.1"/>
    <property type="match status" value="1"/>
</dbReference>
<feature type="domain" description="Lipoyl-binding" evidence="5">
    <location>
        <begin position="17"/>
        <end position="99"/>
    </location>
</feature>
<dbReference type="InterPro" id="IPR033753">
    <property type="entry name" value="GCV_H/Fam206"/>
</dbReference>
<keyword evidence="2 3" id="KW-0450">Lipoyl</keyword>
<dbReference type="InterPro" id="IPR017453">
    <property type="entry name" value="GCV_H_sub"/>
</dbReference>
<dbReference type="EMBL" id="FKLO01000038">
    <property type="protein sequence ID" value="SAM62225.1"/>
    <property type="molecule type" value="Genomic_DNA"/>
</dbReference>
<dbReference type="InterPro" id="IPR003016">
    <property type="entry name" value="2-oxoA_DH_lipoyl-BS"/>
</dbReference>
<dbReference type="AlphaFoldDB" id="A0A1C3H3U8"/>
<dbReference type="RefSeq" id="WP_004142293.1">
    <property type="nucleotide sequence ID" value="NZ_CAUURN010000123.1"/>
</dbReference>
<dbReference type="PANTHER" id="PTHR11715:SF3">
    <property type="entry name" value="GLYCINE CLEAVAGE SYSTEM H PROTEIN-RELATED"/>
    <property type="match status" value="1"/>
</dbReference>
<comment type="cofactor">
    <cofactor evidence="3">
        <name>(R)-lipoate</name>
        <dbReference type="ChEBI" id="CHEBI:83088"/>
    </cofactor>
    <text evidence="3">Binds 1 lipoyl cofactor covalently.</text>
</comment>
<dbReference type="PROSITE" id="PS00189">
    <property type="entry name" value="LIPOYL"/>
    <property type="match status" value="1"/>
</dbReference>
<organism evidence="6 7">
    <name type="scientific">Cardiobacterium hominis</name>
    <dbReference type="NCBI Taxonomy" id="2718"/>
    <lineage>
        <taxon>Bacteria</taxon>
        <taxon>Pseudomonadati</taxon>
        <taxon>Pseudomonadota</taxon>
        <taxon>Gammaproteobacteria</taxon>
        <taxon>Cardiobacteriales</taxon>
        <taxon>Cardiobacteriaceae</taxon>
        <taxon>Cardiobacterium</taxon>
    </lineage>
</organism>
<accession>A0A1C3H3U8</accession>
<dbReference type="OMA" id="KEHEWIR"/>
<evidence type="ECO:0000313" key="6">
    <source>
        <dbReference type="EMBL" id="SAM62225.1"/>
    </source>
</evidence>
<feature type="modified residue" description="N6-lipoyllysine" evidence="3 4">
    <location>
        <position position="58"/>
    </location>
</feature>
<evidence type="ECO:0000256" key="3">
    <source>
        <dbReference type="HAMAP-Rule" id="MF_00272"/>
    </source>
</evidence>
<sequence>MLKFTDDHEWIRVEGSIGTVGITDFAQDALGDIVFVELPEVGRQLAVGDEAAVIESVKAAGEVKSPVSGEVIEVNQALVDQPNLLNSAAESEGWVYKVQLADIAELDGLMDEAAYRDFAQK</sequence>
<dbReference type="GO" id="GO:0009249">
    <property type="term" value="P:protein lipoylation"/>
    <property type="evidence" value="ECO:0007669"/>
    <property type="project" value="TreeGrafter"/>
</dbReference>
<dbReference type="NCBIfam" id="TIGR00527">
    <property type="entry name" value="gcvH"/>
    <property type="match status" value="1"/>
</dbReference>
<reference evidence="7" key="1">
    <citation type="submission" date="2016-04" db="EMBL/GenBank/DDBJ databases">
        <authorList>
            <person name="Tagini F."/>
        </authorList>
    </citation>
    <scope>NUCLEOTIDE SEQUENCE [LARGE SCALE GENOMIC DNA]</scope>
    <source>
        <strain evidence="7">CHUV0807</strain>
    </source>
</reference>
<comment type="similarity">
    <text evidence="1 3">Belongs to the GcvH family.</text>
</comment>
<dbReference type="PANTHER" id="PTHR11715">
    <property type="entry name" value="GLYCINE CLEAVAGE SYSTEM H PROTEIN"/>
    <property type="match status" value="1"/>
</dbReference>
<dbReference type="SUPFAM" id="SSF51230">
    <property type="entry name" value="Single hybrid motif"/>
    <property type="match status" value="1"/>
</dbReference>
<protein>
    <recommendedName>
        <fullName evidence="3">Glycine cleavage system H protein</fullName>
    </recommendedName>
</protein>
<dbReference type="Proteomes" id="UP000190837">
    <property type="component" value="Unassembled WGS sequence"/>
</dbReference>
<evidence type="ECO:0000256" key="2">
    <source>
        <dbReference type="ARBA" id="ARBA00022823"/>
    </source>
</evidence>
<dbReference type="GeneID" id="84790027"/>
<dbReference type="Gene3D" id="2.40.50.100">
    <property type="match status" value="1"/>
</dbReference>
<evidence type="ECO:0000256" key="1">
    <source>
        <dbReference type="ARBA" id="ARBA00009249"/>
    </source>
</evidence>
<gene>
    <name evidence="3" type="primary">gcvH</name>
    <name evidence="6" type="ORF">CHUV0807_0989</name>
</gene>
<comment type="function">
    <text evidence="3">The glycine cleavage system catalyzes the degradation of glycine. The H protein shuttles the methylamine group of glycine from the P protein to the T protein.</text>
</comment>
<dbReference type="GO" id="GO:0005737">
    <property type="term" value="C:cytoplasm"/>
    <property type="evidence" value="ECO:0007669"/>
    <property type="project" value="TreeGrafter"/>
</dbReference>